<keyword evidence="2" id="KW-0436">Ligase</keyword>
<dbReference type="PROSITE" id="PS51221">
    <property type="entry name" value="TTL"/>
    <property type="match status" value="1"/>
</dbReference>
<evidence type="ECO:0000256" key="5">
    <source>
        <dbReference type="ARBA" id="ARBA00030445"/>
    </source>
</evidence>
<dbReference type="GO" id="GO:0005524">
    <property type="term" value="F:ATP binding"/>
    <property type="evidence" value="ECO:0007669"/>
    <property type="project" value="UniProtKB-KW"/>
</dbReference>
<dbReference type="Pfam" id="PF03133">
    <property type="entry name" value="TTL"/>
    <property type="match status" value="1"/>
</dbReference>
<dbReference type="Proteomes" id="UP000321570">
    <property type="component" value="Unassembled WGS sequence"/>
</dbReference>
<dbReference type="PANTHER" id="PTHR12241">
    <property type="entry name" value="TUBULIN POLYGLUTAMYLASE"/>
    <property type="match status" value="1"/>
</dbReference>
<dbReference type="GO" id="GO:0000226">
    <property type="term" value="P:microtubule cytoskeleton organization"/>
    <property type="evidence" value="ECO:0007669"/>
    <property type="project" value="TreeGrafter"/>
</dbReference>
<evidence type="ECO:0000313" key="6">
    <source>
        <dbReference type="EMBL" id="VUZ48704.1"/>
    </source>
</evidence>
<dbReference type="GO" id="GO:0070740">
    <property type="term" value="F:tubulin-glutamic acid ligase activity"/>
    <property type="evidence" value="ECO:0007669"/>
    <property type="project" value="TreeGrafter"/>
</dbReference>
<organism evidence="6 7">
    <name type="scientific">Hymenolepis diminuta</name>
    <name type="common">Rat tapeworm</name>
    <dbReference type="NCBI Taxonomy" id="6216"/>
    <lineage>
        <taxon>Eukaryota</taxon>
        <taxon>Metazoa</taxon>
        <taxon>Spiralia</taxon>
        <taxon>Lophotrochozoa</taxon>
        <taxon>Platyhelminthes</taxon>
        <taxon>Cestoda</taxon>
        <taxon>Eucestoda</taxon>
        <taxon>Cyclophyllidea</taxon>
        <taxon>Hymenolepididae</taxon>
        <taxon>Hymenolepis</taxon>
    </lineage>
</organism>
<evidence type="ECO:0000256" key="4">
    <source>
        <dbReference type="ARBA" id="ARBA00022840"/>
    </source>
</evidence>
<protein>
    <recommendedName>
        <fullName evidence="5">Tubulin--tyrosine ligase-like protein 9</fullName>
    </recommendedName>
</protein>
<dbReference type="SUPFAM" id="SSF56059">
    <property type="entry name" value="Glutathione synthetase ATP-binding domain-like"/>
    <property type="match status" value="1"/>
</dbReference>
<feature type="non-terminal residue" evidence="6">
    <location>
        <position position="373"/>
    </location>
</feature>
<accession>A0A564YQ74</accession>
<dbReference type="InterPro" id="IPR004344">
    <property type="entry name" value="TTL/TTLL_fam"/>
</dbReference>
<comment type="similarity">
    <text evidence="1">Belongs to the tubulin--tyrosine ligase family.</text>
</comment>
<dbReference type="EMBL" id="CABIJS010000310">
    <property type="protein sequence ID" value="VUZ48704.1"/>
    <property type="molecule type" value="Genomic_DNA"/>
</dbReference>
<reference evidence="6 7" key="1">
    <citation type="submission" date="2019-07" db="EMBL/GenBank/DDBJ databases">
        <authorList>
            <person name="Jastrzebski P J."/>
            <person name="Paukszto L."/>
            <person name="Jastrzebski P J."/>
        </authorList>
    </citation>
    <scope>NUCLEOTIDE SEQUENCE [LARGE SCALE GENOMIC DNA]</scope>
    <source>
        <strain evidence="6 7">WMS-il1</strain>
    </source>
</reference>
<keyword evidence="3" id="KW-0547">Nucleotide-binding</keyword>
<dbReference type="Gene3D" id="3.30.470.20">
    <property type="entry name" value="ATP-grasp fold, B domain"/>
    <property type="match status" value="1"/>
</dbReference>
<evidence type="ECO:0000256" key="2">
    <source>
        <dbReference type="ARBA" id="ARBA00022598"/>
    </source>
</evidence>
<dbReference type="GO" id="GO:0015631">
    <property type="term" value="F:tubulin binding"/>
    <property type="evidence" value="ECO:0007669"/>
    <property type="project" value="TreeGrafter"/>
</dbReference>
<evidence type="ECO:0000256" key="1">
    <source>
        <dbReference type="ARBA" id="ARBA00006820"/>
    </source>
</evidence>
<dbReference type="AlphaFoldDB" id="A0A564YQ74"/>
<keyword evidence="4" id="KW-0067">ATP-binding</keyword>
<sequence>MQVPKAVYKKSAENRDVIKFRCSLNNTILDVLKKRGWQELDPEDDNFDFFWCNIEWMRDNFDRMFLSDHVRLCHFRNHYELTRKNLMVKNLKRAKKEVEKKSGSKLSSEFDFFPTTFELPMEYHMFLEEFKKNPGFIWIMKPVAKSQGKGIFLFRKLKDIEAWKKSSPFHTTSKTENSSDGDPNEGPEHYVVSRYIENPYLIGGRKFDLRVYVLVVSFQPLKVWIYRDGFARLSNVGFSMDSIDDLDVHLTNVAIQKTAPDYDATMGCKWSICRLRRYMIAKHGHERVKQLFRDIDKIFLMSLLSVQNVMISDKHCFELYGYDILVDDNLKPWLLEINASPSLTASSPEDYNLKMKLLNDTLSVIDMEGRLNG</sequence>
<name>A0A564YQ74_HYMDI</name>
<gene>
    <name evidence="6" type="ORF">WMSIL1_LOCUS8065</name>
</gene>
<proteinExistence type="inferred from homology"/>
<keyword evidence="7" id="KW-1185">Reference proteome</keyword>
<evidence type="ECO:0000313" key="7">
    <source>
        <dbReference type="Proteomes" id="UP000321570"/>
    </source>
</evidence>
<dbReference type="PANTHER" id="PTHR12241:SF39">
    <property type="entry name" value="TUBULIN POLYGLUTAMYLASE TTLL9-RELATED"/>
    <property type="match status" value="1"/>
</dbReference>
<evidence type="ECO:0000256" key="3">
    <source>
        <dbReference type="ARBA" id="ARBA00022741"/>
    </source>
</evidence>
<dbReference type="GO" id="GO:0036064">
    <property type="term" value="C:ciliary basal body"/>
    <property type="evidence" value="ECO:0007669"/>
    <property type="project" value="TreeGrafter"/>
</dbReference>